<dbReference type="GO" id="GO:0016020">
    <property type="term" value="C:membrane"/>
    <property type="evidence" value="ECO:0007669"/>
    <property type="project" value="InterPro"/>
</dbReference>
<dbReference type="GO" id="GO:0009190">
    <property type="term" value="P:cyclic nucleotide biosynthetic process"/>
    <property type="evidence" value="ECO:0007669"/>
    <property type="project" value="InterPro"/>
</dbReference>
<keyword evidence="1" id="KW-0812">Transmembrane</keyword>
<dbReference type="CDD" id="cd07302">
    <property type="entry name" value="CHD"/>
    <property type="match status" value="1"/>
</dbReference>
<dbReference type="GO" id="GO:0004016">
    <property type="term" value="F:adenylate cyclase activity"/>
    <property type="evidence" value="ECO:0007669"/>
    <property type="project" value="UniProtKB-ARBA"/>
</dbReference>
<dbReference type="SMART" id="SM00044">
    <property type="entry name" value="CYCc"/>
    <property type="match status" value="1"/>
</dbReference>
<evidence type="ECO:0000259" key="3">
    <source>
        <dbReference type="PROSITE" id="PS50885"/>
    </source>
</evidence>
<dbReference type="Pfam" id="PF00672">
    <property type="entry name" value="HAMP"/>
    <property type="match status" value="1"/>
</dbReference>
<dbReference type="Proteomes" id="UP000190774">
    <property type="component" value="Unassembled WGS sequence"/>
</dbReference>
<dbReference type="Gene3D" id="6.10.340.10">
    <property type="match status" value="1"/>
</dbReference>
<evidence type="ECO:0000256" key="1">
    <source>
        <dbReference type="SAM" id="Phobius"/>
    </source>
</evidence>
<gene>
    <name evidence="4" type="ORF">SAMN02745166_00012</name>
</gene>
<proteinExistence type="predicted"/>
<dbReference type="RefSeq" id="WP_078811257.1">
    <property type="nucleotide sequence ID" value="NZ_FUYE01000001.1"/>
</dbReference>
<dbReference type="EMBL" id="FUYE01000001">
    <property type="protein sequence ID" value="SKA75388.1"/>
    <property type="molecule type" value="Genomic_DNA"/>
</dbReference>
<feature type="domain" description="Guanylate cyclase" evidence="2">
    <location>
        <begin position="393"/>
        <end position="521"/>
    </location>
</feature>
<dbReference type="OrthoDB" id="9806704at2"/>
<organism evidence="4 5">
    <name type="scientific">Prosthecobacter debontii</name>
    <dbReference type="NCBI Taxonomy" id="48467"/>
    <lineage>
        <taxon>Bacteria</taxon>
        <taxon>Pseudomonadati</taxon>
        <taxon>Verrucomicrobiota</taxon>
        <taxon>Verrucomicrobiia</taxon>
        <taxon>Verrucomicrobiales</taxon>
        <taxon>Verrucomicrobiaceae</taxon>
        <taxon>Prosthecobacter</taxon>
    </lineage>
</organism>
<dbReference type="STRING" id="48467.SAMN02745166_00012"/>
<dbReference type="PANTHER" id="PTHR43081">
    <property type="entry name" value="ADENYLATE CYCLASE, TERMINAL-DIFFERENTIATION SPECIFIC-RELATED"/>
    <property type="match status" value="1"/>
</dbReference>
<evidence type="ECO:0000259" key="2">
    <source>
        <dbReference type="PROSITE" id="PS50125"/>
    </source>
</evidence>
<sequence>MTFRAKLQQAIVVVVAGTTAGVLWVAQSQNSAAYQGMVDTLFEQQMDLFRREQDTQLATARKQAAQLASSVRLFAALEEGDPETYNVAADELRLAEFDFFRLASTQSGIMHPPEDSRSGQLADAQEKALAQQLTDYAKAIPEDLEEAQAGFVHLPDAQGKAQLHRVLGMQIRKFDQTVGTLFLGQNAARFMPESSRDNPQAPHVESALWSNGQAFGSRLPQSLTHALAEKIKAGPESHQIRFSFRDQGIDHLVQLHLLNAGSRLPPAWLVSVFSLADLQARQQTLLWQIIGIGGVALLLASWAGGWFAEQLSRPIQDLVQATQEVRAGNFQVRLAQASSDELTQLNDSFNHMTEGLALKERYHSVLSMVADAKVAEQLISGSIQLGGELRKVTVIFCDIRGYTAFSAGRDPRDVIAVLNHHMGALTQIVYRWHGVINQFAGDAIMILFGAPTTHGSDAENAVRCAVEMLAERQRLNTEASHPLNIGIGIATGEVVAGCIGAEKRADYTVVGEHVNLAARLCSSAAAGEIVIDVATQALIPPTISTRALSPLKLKGFSESIPAFQVLPTPSV</sequence>
<evidence type="ECO:0000313" key="4">
    <source>
        <dbReference type="EMBL" id="SKA75388.1"/>
    </source>
</evidence>
<dbReference type="InterPro" id="IPR029787">
    <property type="entry name" value="Nucleotide_cyclase"/>
</dbReference>
<dbReference type="SUPFAM" id="SSF55073">
    <property type="entry name" value="Nucleotide cyclase"/>
    <property type="match status" value="1"/>
</dbReference>
<dbReference type="InterPro" id="IPR003660">
    <property type="entry name" value="HAMP_dom"/>
</dbReference>
<dbReference type="Pfam" id="PF00211">
    <property type="entry name" value="Guanylate_cyc"/>
    <property type="match status" value="1"/>
</dbReference>
<keyword evidence="1" id="KW-0472">Membrane</keyword>
<reference evidence="5" key="1">
    <citation type="submission" date="2017-02" db="EMBL/GenBank/DDBJ databases">
        <authorList>
            <person name="Varghese N."/>
            <person name="Submissions S."/>
        </authorList>
    </citation>
    <scope>NUCLEOTIDE SEQUENCE [LARGE SCALE GENOMIC DNA]</scope>
    <source>
        <strain evidence="5">ATCC 700200</strain>
    </source>
</reference>
<dbReference type="PROSITE" id="PS50885">
    <property type="entry name" value="HAMP"/>
    <property type="match status" value="1"/>
</dbReference>
<accession>A0A1T4WED5</accession>
<dbReference type="AlphaFoldDB" id="A0A1T4WED5"/>
<dbReference type="GO" id="GO:0035556">
    <property type="term" value="P:intracellular signal transduction"/>
    <property type="evidence" value="ECO:0007669"/>
    <property type="project" value="InterPro"/>
</dbReference>
<dbReference type="SUPFAM" id="SSF158472">
    <property type="entry name" value="HAMP domain-like"/>
    <property type="match status" value="1"/>
</dbReference>
<evidence type="ECO:0000313" key="5">
    <source>
        <dbReference type="Proteomes" id="UP000190774"/>
    </source>
</evidence>
<dbReference type="Gene3D" id="3.30.70.1230">
    <property type="entry name" value="Nucleotide cyclase"/>
    <property type="match status" value="1"/>
</dbReference>
<feature type="domain" description="HAMP" evidence="3">
    <location>
        <begin position="309"/>
        <end position="361"/>
    </location>
</feature>
<keyword evidence="1" id="KW-1133">Transmembrane helix</keyword>
<dbReference type="InterPro" id="IPR001054">
    <property type="entry name" value="A/G_cyclase"/>
</dbReference>
<keyword evidence="5" id="KW-1185">Reference proteome</keyword>
<name>A0A1T4WED5_9BACT</name>
<protein>
    <submittedName>
        <fullName evidence="4">HAMP domain-containing protein</fullName>
    </submittedName>
</protein>
<dbReference type="PROSITE" id="PS50125">
    <property type="entry name" value="GUANYLATE_CYCLASE_2"/>
    <property type="match status" value="1"/>
</dbReference>
<feature type="transmembrane region" description="Helical" evidence="1">
    <location>
        <begin position="285"/>
        <end position="308"/>
    </location>
</feature>
<dbReference type="SMART" id="SM00304">
    <property type="entry name" value="HAMP"/>
    <property type="match status" value="1"/>
</dbReference>
<dbReference type="PANTHER" id="PTHR43081:SF1">
    <property type="entry name" value="ADENYLATE CYCLASE, TERMINAL-DIFFERENTIATION SPECIFIC"/>
    <property type="match status" value="1"/>
</dbReference>
<dbReference type="InterPro" id="IPR050697">
    <property type="entry name" value="Adenylyl/Guanylyl_Cyclase_3/4"/>
</dbReference>
<dbReference type="CDD" id="cd06225">
    <property type="entry name" value="HAMP"/>
    <property type="match status" value="1"/>
</dbReference>